<dbReference type="PROSITE" id="PS51186">
    <property type="entry name" value="GNAT"/>
    <property type="match status" value="1"/>
</dbReference>
<gene>
    <name evidence="2" type="ORF">EHYA_04698</name>
</gene>
<sequence>MKEREQVSDIEIHRLSPADLPARLEGMRDVYRAVFCAEPWNEDETAAERYLERLDADRRRDGFAVTVAENDDVLGFAVAWTTPSVFPTTRSYARVAAIVGAERTEAWLCGAREVDELAVRPGVRGAGVGRALLAAATDDAPSGRCWLLTSAHVDLAVRFYERAGWHRLGTDDSGLTVFVGPRHPAVNDPSAAR</sequence>
<protein>
    <submittedName>
        <fullName evidence="2">N-acetyltransferase</fullName>
    </submittedName>
</protein>
<reference evidence="2 3" key="1">
    <citation type="submission" date="2018-12" db="EMBL/GenBank/DDBJ databases">
        <title>Draft genome sequence of Embleya hyalina NBRC 13850T.</title>
        <authorList>
            <person name="Komaki H."/>
            <person name="Hosoyama A."/>
            <person name="Kimura A."/>
            <person name="Ichikawa N."/>
            <person name="Tamura T."/>
        </authorList>
    </citation>
    <scope>NUCLEOTIDE SEQUENCE [LARGE SCALE GENOMIC DNA]</scope>
    <source>
        <strain evidence="2 3">NBRC 13850</strain>
    </source>
</reference>
<evidence type="ECO:0000259" key="1">
    <source>
        <dbReference type="PROSITE" id="PS51186"/>
    </source>
</evidence>
<keyword evidence="2" id="KW-0808">Transferase</keyword>
<dbReference type="Proteomes" id="UP000286931">
    <property type="component" value="Unassembled WGS sequence"/>
</dbReference>
<evidence type="ECO:0000313" key="2">
    <source>
        <dbReference type="EMBL" id="GCD97011.1"/>
    </source>
</evidence>
<keyword evidence="3" id="KW-1185">Reference proteome</keyword>
<dbReference type="InterPro" id="IPR000182">
    <property type="entry name" value="GNAT_dom"/>
</dbReference>
<evidence type="ECO:0000313" key="3">
    <source>
        <dbReference type="Proteomes" id="UP000286931"/>
    </source>
</evidence>
<dbReference type="Gene3D" id="3.40.630.30">
    <property type="match status" value="1"/>
</dbReference>
<dbReference type="OrthoDB" id="3371202at2"/>
<feature type="domain" description="N-acetyltransferase" evidence="1">
    <location>
        <begin position="10"/>
        <end position="193"/>
    </location>
</feature>
<organism evidence="2 3">
    <name type="scientific">Embleya hyalina</name>
    <dbReference type="NCBI Taxonomy" id="516124"/>
    <lineage>
        <taxon>Bacteria</taxon>
        <taxon>Bacillati</taxon>
        <taxon>Actinomycetota</taxon>
        <taxon>Actinomycetes</taxon>
        <taxon>Kitasatosporales</taxon>
        <taxon>Streptomycetaceae</taxon>
        <taxon>Embleya</taxon>
    </lineage>
</organism>
<dbReference type="GO" id="GO:0016747">
    <property type="term" value="F:acyltransferase activity, transferring groups other than amino-acyl groups"/>
    <property type="evidence" value="ECO:0007669"/>
    <property type="project" value="InterPro"/>
</dbReference>
<dbReference type="AlphaFoldDB" id="A0A401YQZ2"/>
<name>A0A401YQZ2_9ACTN</name>
<proteinExistence type="predicted"/>
<dbReference type="EMBL" id="BIFH01000022">
    <property type="protein sequence ID" value="GCD97011.1"/>
    <property type="molecule type" value="Genomic_DNA"/>
</dbReference>
<dbReference type="Pfam" id="PF00583">
    <property type="entry name" value="Acetyltransf_1"/>
    <property type="match status" value="1"/>
</dbReference>
<comment type="caution">
    <text evidence="2">The sequence shown here is derived from an EMBL/GenBank/DDBJ whole genome shotgun (WGS) entry which is preliminary data.</text>
</comment>
<dbReference type="RefSeq" id="WP_126639028.1">
    <property type="nucleotide sequence ID" value="NZ_BIFH01000022.1"/>
</dbReference>
<dbReference type="InterPro" id="IPR016181">
    <property type="entry name" value="Acyl_CoA_acyltransferase"/>
</dbReference>
<dbReference type="SUPFAM" id="SSF55729">
    <property type="entry name" value="Acyl-CoA N-acyltransferases (Nat)"/>
    <property type="match status" value="1"/>
</dbReference>
<accession>A0A401YQZ2</accession>